<protein>
    <submittedName>
        <fullName evidence="2">Uncharacterized protein</fullName>
    </submittedName>
</protein>
<feature type="signal peptide" evidence="1">
    <location>
        <begin position="1"/>
        <end position="41"/>
    </location>
</feature>
<evidence type="ECO:0000256" key="1">
    <source>
        <dbReference type="SAM" id="SignalP"/>
    </source>
</evidence>
<proteinExistence type="predicted"/>
<organism evidence="2 3">
    <name type="scientific">Chromobacterium violaceum</name>
    <dbReference type="NCBI Taxonomy" id="536"/>
    <lineage>
        <taxon>Bacteria</taxon>
        <taxon>Pseudomonadati</taxon>
        <taxon>Pseudomonadota</taxon>
        <taxon>Betaproteobacteria</taxon>
        <taxon>Neisseriales</taxon>
        <taxon>Chromobacteriaceae</taxon>
        <taxon>Chromobacterium</taxon>
    </lineage>
</organism>
<gene>
    <name evidence="2" type="ORF">NCTC9695_01090</name>
</gene>
<dbReference type="Proteomes" id="UP000275777">
    <property type="component" value="Chromosome"/>
</dbReference>
<dbReference type="AlphaFoldDB" id="A0A3S4HN62"/>
<accession>A0A3S4HN62</accession>
<keyword evidence="1" id="KW-0732">Signal</keyword>
<name>A0A3S4HN62_CHRVL</name>
<evidence type="ECO:0000313" key="3">
    <source>
        <dbReference type="Proteomes" id="UP000275777"/>
    </source>
</evidence>
<sequence length="173" mass="19054">MLNFVNNPYEKLFPTCNRIRRIMKKLLVALFSLLTLFASQAAVARQAPLNMPARVELSSPRGDMLKTKALLFKASASLGWEMTGDVPGKLTLKYNKGEKHQAVINAIYDGNGYTLQFVSSENLNYERKDNGVEMIHPNFNRWMANLVKYIGIADGESAIASGMPSAAPASAAK</sequence>
<dbReference type="EMBL" id="LR134182">
    <property type="protein sequence ID" value="VEB40688.1"/>
    <property type="molecule type" value="Genomic_DNA"/>
</dbReference>
<reference evidence="2 3" key="1">
    <citation type="submission" date="2018-12" db="EMBL/GenBank/DDBJ databases">
        <authorList>
            <consortium name="Pathogen Informatics"/>
        </authorList>
    </citation>
    <scope>NUCLEOTIDE SEQUENCE [LARGE SCALE GENOMIC DNA]</scope>
    <source>
        <strain evidence="2 3">NCTC9695</strain>
    </source>
</reference>
<evidence type="ECO:0000313" key="2">
    <source>
        <dbReference type="EMBL" id="VEB40688.1"/>
    </source>
</evidence>
<feature type="chain" id="PRO_5018618928" evidence="1">
    <location>
        <begin position="42"/>
        <end position="173"/>
    </location>
</feature>